<keyword evidence="3" id="KW-1185">Reference proteome</keyword>
<feature type="compositionally biased region" description="Basic and acidic residues" evidence="1">
    <location>
        <begin position="101"/>
        <end position="120"/>
    </location>
</feature>
<comment type="caution">
    <text evidence="2">The sequence shown here is derived from an EMBL/GenBank/DDBJ whole genome shotgun (WGS) entry which is preliminary data.</text>
</comment>
<gene>
    <name evidence="2" type="ORF">GGE40_005171</name>
</gene>
<accession>A0ABR6JEF3</accession>
<proteinExistence type="predicted"/>
<dbReference type="Proteomes" id="UP000534590">
    <property type="component" value="Unassembled WGS sequence"/>
</dbReference>
<evidence type="ECO:0000313" key="3">
    <source>
        <dbReference type="Proteomes" id="UP000534590"/>
    </source>
</evidence>
<evidence type="ECO:0000256" key="1">
    <source>
        <dbReference type="SAM" id="MobiDB-lite"/>
    </source>
</evidence>
<dbReference type="EMBL" id="JACIHP010000009">
    <property type="protein sequence ID" value="MBB4493319.1"/>
    <property type="molecule type" value="Genomic_DNA"/>
</dbReference>
<protein>
    <submittedName>
        <fullName evidence="2">Uncharacterized protein</fullName>
    </submittedName>
</protein>
<evidence type="ECO:0000313" key="2">
    <source>
        <dbReference type="EMBL" id="MBB4493319.1"/>
    </source>
</evidence>
<organism evidence="2 3">
    <name type="scientific">Agrobacterium radiobacter</name>
    <dbReference type="NCBI Taxonomy" id="362"/>
    <lineage>
        <taxon>Bacteria</taxon>
        <taxon>Pseudomonadati</taxon>
        <taxon>Pseudomonadota</taxon>
        <taxon>Alphaproteobacteria</taxon>
        <taxon>Hyphomicrobiales</taxon>
        <taxon>Rhizobiaceae</taxon>
        <taxon>Rhizobium/Agrobacterium group</taxon>
        <taxon>Agrobacterium</taxon>
        <taxon>Agrobacterium tumefaciens complex</taxon>
    </lineage>
</organism>
<reference evidence="2 3" key="1">
    <citation type="submission" date="2020-08" db="EMBL/GenBank/DDBJ databases">
        <title>Genomic Encyclopedia of Type Strains, Phase IV (KMG-V): Genome sequencing to study the core and pangenomes of soil and plant-associated prokaryotes.</title>
        <authorList>
            <person name="Whitman W."/>
        </authorList>
    </citation>
    <scope>NUCLEOTIDE SEQUENCE [LARGE SCALE GENOMIC DNA]</scope>
    <source>
        <strain evidence="2 3">SEMIA 461</strain>
    </source>
</reference>
<sequence>MVDADETSFAPVPQLARVQSTAAPRALRIENKKIHRDVLSAKGRDLGPEMHDTPPYLMPNWNEAEQSVVITGHGPPLRCENLRARLHELANNFSAIAVPEGRPEVLDPGKPGKSENDAYR</sequence>
<feature type="region of interest" description="Disordered" evidence="1">
    <location>
        <begin position="100"/>
        <end position="120"/>
    </location>
</feature>
<name>A0ABR6JEF3_AGRRD</name>